<dbReference type="Proteomes" id="UP000284403">
    <property type="component" value="Unassembled WGS sequence"/>
</dbReference>
<name>A0A422N5Q5_9TRYP</name>
<proteinExistence type="predicted"/>
<dbReference type="OrthoDB" id="249545at2759"/>
<dbReference type="GeneID" id="40322345"/>
<comment type="caution">
    <text evidence="2">The sequence shown here is derived from an EMBL/GenBank/DDBJ whole genome shotgun (WGS) entry which is preliminary data.</text>
</comment>
<sequence>MGLTAQSVHPSLQRYLPGHLPKRQRRLYTGKNNRKEFEVAHLDDVESEVAQHLTLPSRLAQSLLPSPTVTRAAVIVAGETRLGANNGCRDSPWNSRTSEQVPLRSRRHDGAAQVRETAMTLLASNTAGTEQYFTEETFYFGGPNLGGAGQVEYNDPSEPHSRNAVVSAWNARAHFSPSLWFARATQHPPDAAPQTQVSRSFSAHATNGSQRKGTTDAKSAARGRDAETQLPCTEIQPNASTGCPTEKTSCAWPYSYAAPDLYAVPPPKLRFELTDYHATFHHTSGVPNSSMYISENDRLQSIQKVPLPTPTNIALYTPARRRYPAK</sequence>
<feature type="compositionally biased region" description="Polar residues" evidence="1">
    <location>
        <begin position="235"/>
        <end position="245"/>
    </location>
</feature>
<reference evidence="2 3" key="1">
    <citation type="journal article" date="2018" name="BMC Genomics">
        <title>Genomic comparison of Trypanosoma conorhini and Trypanosoma rangeli to Trypanosoma cruzi strains of high and low virulence.</title>
        <authorList>
            <person name="Bradwell K.R."/>
            <person name="Koparde V.N."/>
            <person name="Matveyev A.V."/>
            <person name="Serrano M.G."/>
            <person name="Alves J.M."/>
            <person name="Parikh H."/>
            <person name="Huang B."/>
            <person name="Lee V."/>
            <person name="Espinosa-Alvarez O."/>
            <person name="Ortiz P.A."/>
            <person name="Costa-Martins A.G."/>
            <person name="Teixeira M.M."/>
            <person name="Buck G.A."/>
        </authorList>
    </citation>
    <scope>NUCLEOTIDE SEQUENCE [LARGE SCALE GENOMIC DNA]</scope>
    <source>
        <strain evidence="2 3">025E</strain>
    </source>
</reference>
<evidence type="ECO:0000313" key="3">
    <source>
        <dbReference type="Proteomes" id="UP000284403"/>
    </source>
</evidence>
<protein>
    <submittedName>
        <fullName evidence="2">Uncharacterized protein</fullName>
    </submittedName>
</protein>
<gene>
    <name evidence="2" type="ORF">Tco025E_08734</name>
</gene>
<evidence type="ECO:0000256" key="1">
    <source>
        <dbReference type="SAM" id="MobiDB-lite"/>
    </source>
</evidence>
<feature type="compositionally biased region" description="Polar residues" evidence="1">
    <location>
        <begin position="1"/>
        <end position="10"/>
    </location>
</feature>
<dbReference type="AlphaFoldDB" id="A0A422N5Q5"/>
<keyword evidence="3" id="KW-1185">Reference proteome</keyword>
<evidence type="ECO:0000313" key="2">
    <source>
        <dbReference type="EMBL" id="RNF00789.1"/>
    </source>
</evidence>
<organism evidence="2 3">
    <name type="scientific">Trypanosoma conorhini</name>
    <dbReference type="NCBI Taxonomy" id="83891"/>
    <lineage>
        <taxon>Eukaryota</taxon>
        <taxon>Discoba</taxon>
        <taxon>Euglenozoa</taxon>
        <taxon>Kinetoplastea</taxon>
        <taxon>Metakinetoplastina</taxon>
        <taxon>Trypanosomatida</taxon>
        <taxon>Trypanosomatidae</taxon>
        <taxon>Trypanosoma</taxon>
    </lineage>
</organism>
<feature type="region of interest" description="Disordered" evidence="1">
    <location>
        <begin position="186"/>
        <end position="245"/>
    </location>
</feature>
<feature type="region of interest" description="Disordered" evidence="1">
    <location>
        <begin position="1"/>
        <end position="20"/>
    </location>
</feature>
<dbReference type="RefSeq" id="XP_029224317.1">
    <property type="nucleotide sequence ID" value="XM_029375577.1"/>
</dbReference>
<feature type="compositionally biased region" description="Polar residues" evidence="1">
    <location>
        <begin position="193"/>
        <end position="212"/>
    </location>
</feature>
<dbReference type="EMBL" id="MKKU01000863">
    <property type="protein sequence ID" value="RNF00789.1"/>
    <property type="molecule type" value="Genomic_DNA"/>
</dbReference>
<accession>A0A422N5Q5</accession>